<keyword evidence="2" id="KW-1185">Reference proteome</keyword>
<proteinExistence type="predicted"/>
<evidence type="ECO:0000313" key="1">
    <source>
        <dbReference type="EMBL" id="VWC88248.1"/>
    </source>
</evidence>
<protein>
    <submittedName>
        <fullName evidence="1">Uncharacterized protein</fullName>
    </submittedName>
</protein>
<dbReference type="RefSeq" id="WP_174958458.1">
    <property type="nucleotide sequence ID" value="NZ_CABVQG010000016.1"/>
</dbReference>
<gene>
    <name evidence="1" type="ORF">BLA17378_04386</name>
</gene>
<reference evidence="1 2" key="1">
    <citation type="submission" date="2019-09" db="EMBL/GenBank/DDBJ databases">
        <authorList>
            <person name="Depoorter E."/>
        </authorList>
    </citation>
    <scope>NUCLEOTIDE SEQUENCE [LARGE SCALE GENOMIC DNA]</scope>
    <source>
        <strain evidence="1 2">R-17378</strain>
    </source>
</reference>
<dbReference type="EMBL" id="CABVQG010000016">
    <property type="protein sequence ID" value="VWC88248.1"/>
    <property type="molecule type" value="Genomic_DNA"/>
</dbReference>
<dbReference type="Proteomes" id="UP000494120">
    <property type="component" value="Unassembled WGS sequence"/>
</dbReference>
<name>A0ABY6XZI9_9BURK</name>
<comment type="caution">
    <text evidence="1">The sequence shown here is derived from an EMBL/GenBank/DDBJ whole genome shotgun (WGS) entry which is preliminary data.</text>
</comment>
<evidence type="ECO:0000313" key="2">
    <source>
        <dbReference type="Proteomes" id="UP000494120"/>
    </source>
</evidence>
<sequence length="63" mass="7007">MKILPNKVTHSNWNNQSTISVCNALHFRQISKEKSAAEGLVVHGAWGFSGRWTAVQPDDESNL</sequence>
<organism evidence="1 2">
    <name type="scientific">Burkholderia aenigmatica</name>
    <dbReference type="NCBI Taxonomy" id="2015348"/>
    <lineage>
        <taxon>Bacteria</taxon>
        <taxon>Pseudomonadati</taxon>
        <taxon>Pseudomonadota</taxon>
        <taxon>Betaproteobacteria</taxon>
        <taxon>Burkholderiales</taxon>
        <taxon>Burkholderiaceae</taxon>
        <taxon>Burkholderia</taxon>
        <taxon>Burkholderia cepacia complex</taxon>
    </lineage>
</organism>
<accession>A0ABY6XZI9</accession>